<evidence type="ECO:0000313" key="1">
    <source>
        <dbReference type="EMBL" id="ONK71957.1"/>
    </source>
</evidence>
<name>A0A5P1F3G6_ASPOF</name>
<protein>
    <submittedName>
        <fullName evidence="1">Uncharacterized protein</fullName>
    </submittedName>
</protein>
<accession>A0A5P1F3G6</accession>
<organism evidence="1 2">
    <name type="scientific">Asparagus officinalis</name>
    <name type="common">Garden asparagus</name>
    <dbReference type="NCBI Taxonomy" id="4686"/>
    <lineage>
        <taxon>Eukaryota</taxon>
        <taxon>Viridiplantae</taxon>
        <taxon>Streptophyta</taxon>
        <taxon>Embryophyta</taxon>
        <taxon>Tracheophyta</taxon>
        <taxon>Spermatophyta</taxon>
        <taxon>Magnoliopsida</taxon>
        <taxon>Liliopsida</taxon>
        <taxon>Asparagales</taxon>
        <taxon>Asparagaceae</taxon>
        <taxon>Asparagoideae</taxon>
        <taxon>Asparagus</taxon>
    </lineage>
</organism>
<reference evidence="2" key="1">
    <citation type="journal article" date="2017" name="Nat. Commun.">
        <title>The asparagus genome sheds light on the origin and evolution of a young Y chromosome.</title>
        <authorList>
            <person name="Harkess A."/>
            <person name="Zhou J."/>
            <person name="Xu C."/>
            <person name="Bowers J.E."/>
            <person name="Van der Hulst R."/>
            <person name="Ayyampalayam S."/>
            <person name="Mercati F."/>
            <person name="Riccardi P."/>
            <person name="McKain M.R."/>
            <person name="Kakrana A."/>
            <person name="Tang H."/>
            <person name="Ray J."/>
            <person name="Groenendijk J."/>
            <person name="Arikit S."/>
            <person name="Mathioni S.M."/>
            <person name="Nakano M."/>
            <person name="Shan H."/>
            <person name="Telgmann-Rauber A."/>
            <person name="Kanno A."/>
            <person name="Yue Z."/>
            <person name="Chen H."/>
            <person name="Li W."/>
            <person name="Chen Y."/>
            <person name="Xu X."/>
            <person name="Zhang Y."/>
            <person name="Luo S."/>
            <person name="Chen H."/>
            <person name="Gao J."/>
            <person name="Mao Z."/>
            <person name="Pires J.C."/>
            <person name="Luo M."/>
            <person name="Kudrna D."/>
            <person name="Wing R.A."/>
            <person name="Meyers B.C."/>
            <person name="Yi K."/>
            <person name="Kong H."/>
            <person name="Lavrijsen P."/>
            <person name="Sunseri F."/>
            <person name="Falavigna A."/>
            <person name="Ye Y."/>
            <person name="Leebens-Mack J.H."/>
            <person name="Chen G."/>
        </authorList>
    </citation>
    <scope>NUCLEOTIDE SEQUENCE [LARGE SCALE GENOMIC DNA]</scope>
    <source>
        <strain evidence="2">cv. DH0086</strain>
    </source>
</reference>
<gene>
    <name evidence="1" type="ORF">A4U43_C04F14140</name>
</gene>
<evidence type="ECO:0000313" key="2">
    <source>
        <dbReference type="Proteomes" id="UP000243459"/>
    </source>
</evidence>
<dbReference type="Gramene" id="ONK71957">
    <property type="protein sequence ID" value="ONK71957"/>
    <property type="gene ID" value="A4U43_C04F14140"/>
</dbReference>
<sequence>MAGDSTPKANLHADHCESDDAQQFEISERAHTATKKGKANYYVAAHRQLQCLSRLHAEFGDVYGAKLWYYELTGIKKPAVGCTGPAAVDAGRARGPRDILHKKKRRAEDDDIPIDAVDIDEDVE</sequence>
<keyword evidence="2" id="KW-1185">Reference proteome</keyword>
<proteinExistence type="predicted"/>
<dbReference type="EMBL" id="CM007384">
    <property type="protein sequence ID" value="ONK71957.1"/>
    <property type="molecule type" value="Genomic_DNA"/>
</dbReference>
<dbReference type="AlphaFoldDB" id="A0A5P1F3G6"/>
<dbReference type="Proteomes" id="UP000243459">
    <property type="component" value="Chromosome 4"/>
</dbReference>